<dbReference type="GO" id="GO:0030677">
    <property type="term" value="C:ribonuclease P complex"/>
    <property type="evidence" value="ECO:0007669"/>
    <property type="project" value="UniProtKB-UniRule"/>
</dbReference>
<dbReference type="InterPro" id="IPR002730">
    <property type="entry name" value="Rpp29/RNP1"/>
</dbReference>
<keyword evidence="6 9" id="KW-0819">tRNA processing</keyword>
<dbReference type="AlphaFoldDB" id="A0A6S7GZQ9"/>
<dbReference type="GO" id="GO:0001682">
    <property type="term" value="P:tRNA 5'-leader removal"/>
    <property type="evidence" value="ECO:0007669"/>
    <property type="project" value="InterPro"/>
</dbReference>
<evidence type="ECO:0000256" key="1">
    <source>
        <dbReference type="ARBA" id="ARBA00002435"/>
    </source>
</evidence>
<organism evidence="10 11">
    <name type="scientific">Paramuricea clavata</name>
    <name type="common">Red gorgonian</name>
    <name type="synonym">Violescent sea-whip</name>
    <dbReference type="NCBI Taxonomy" id="317549"/>
    <lineage>
        <taxon>Eukaryota</taxon>
        <taxon>Metazoa</taxon>
        <taxon>Cnidaria</taxon>
        <taxon>Anthozoa</taxon>
        <taxon>Octocorallia</taxon>
        <taxon>Malacalcyonacea</taxon>
        <taxon>Plexauridae</taxon>
        <taxon>Paramuricea</taxon>
    </lineage>
</organism>
<evidence type="ECO:0000256" key="6">
    <source>
        <dbReference type="ARBA" id="ARBA00022694"/>
    </source>
</evidence>
<comment type="function">
    <text evidence="1 9">Component of ribonuclease P, a ribonucleoprotein complex that generates mature tRNA molecules by cleaving their 5'-ends.</text>
</comment>
<keyword evidence="11" id="KW-1185">Reference proteome</keyword>
<dbReference type="PANTHER" id="PTHR13348">
    <property type="entry name" value="RIBONUCLEASE P SUBUNIT P29"/>
    <property type="match status" value="1"/>
</dbReference>
<dbReference type="Pfam" id="PF01868">
    <property type="entry name" value="RNase_P-MRP_p29"/>
    <property type="match status" value="1"/>
</dbReference>
<keyword evidence="5" id="KW-0597">Phosphoprotein</keyword>
<dbReference type="SMART" id="SM00538">
    <property type="entry name" value="POP4"/>
    <property type="match status" value="1"/>
</dbReference>
<dbReference type="SUPFAM" id="SSF101744">
    <property type="entry name" value="Rof/RNase P subunit-like"/>
    <property type="match status" value="1"/>
</dbReference>
<sequence>MSSLYEPLPSHIQHNLVRLDLQELECPANKYVQTFINKQLPENMNKDQVMTTVKQKGVMLDAINMAERKKKRKRIKTMNARERRKRGIFKISKENQRYDLFLPLHEMWKQYINETLGNLNSSQPVNLKSVSPKLVKADYHGAIITVSKSKCPGYVGLSGILLQETKNVFKIITKQDEIKTVPKANSVFTVDIEGYLCTLYGNQLRIRSAERSSKKFKTKPTTDL</sequence>
<dbReference type="PIRSF" id="PIRSF027081">
    <property type="entry name" value="RNase_P/MRP_p29_subunit"/>
    <property type="match status" value="1"/>
</dbReference>
<dbReference type="GO" id="GO:0033204">
    <property type="term" value="F:ribonuclease P RNA binding"/>
    <property type="evidence" value="ECO:0007669"/>
    <property type="project" value="InterPro"/>
</dbReference>
<evidence type="ECO:0000256" key="8">
    <source>
        <dbReference type="ARBA" id="ARBA00046486"/>
    </source>
</evidence>
<evidence type="ECO:0000313" key="10">
    <source>
        <dbReference type="EMBL" id="CAB3995869.1"/>
    </source>
</evidence>
<keyword evidence="7 9" id="KW-0539">Nucleus</keyword>
<dbReference type="InterPro" id="IPR036980">
    <property type="entry name" value="RNase_P/MRP_Rpp29_sf"/>
</dbReference>
<reference evidence="10" key="1">
    <citation type="submission" date="2020-04" db="EMBL/GenBank/DDBJ databases">
        <authorList>
            <person name="Alioto T."/>
            <person name="Alioto T."/>
            <person name="Gomez Garrido J."/>
        </authorList>
    </citation>
    <scope>NUCLEOTIDE SEQUENCE</scope>
    <source>
        <strain evidence="10">A484AB</strain>
    </source>
</reference>
<evidence type="ECO:0000256" key="7">
    <source>
        <dbReference type="ARBA" id="ARBA00023242"/>
    </source>
</evidence>
<proteinExistence type="inferred from homology"/>
<comment type="subcellular location">
    <subcellularLocation>
        <location evidence="2 9">Nucleus</location>
        <location evidence="2 9">Nucleolus</location>
    </subcellularLocation>
</comment>
<gene>
    <name evidence="10" type="ORF">PACLA_8A024036</name>
</gene>
<protein>
    <recommendedName>
        <fullName evidence="4 9">Ribonuclease P protein subunit p29</fullName>
    </recommendedName>
</protein>
<name>A0A6S7GZQ9_PARCT</name>
<dbReference type="PANTHER" id="PTHR13348:SF0">
    <property type="entry name" value="RIBONUCLEASE P PROTEIN SUBUNIT P29"/>
    <property type="match status" value="1"/>
</dbReference>
<evidence type="ECO:0000256" key="3">
    <source>
        <dbReference type="ARBA" id="ARBA00006181"/>
    </source>
</evidence>
<dbReference type="GO" id="GO:0000172">
    <property type="term" value="C:ribonuclease MRP complex"/>
    <property type="evidence" value="ECO:0007669"/>
    <property type="project" value="InterPro"/>
</dbReference>
<evidence type="ECO:0000256" key="5">
    <source>
        <dbReference type="ARBA" id="ARBA00022553"/>
    </source>
</evidence>
<evidence type="ECO:0000256" key="9">
    <source>
        <dbReference type="PIRNR" id="PIRNR027081"/>
    </source>
</evidence>
<dbReference type="GO" id="GO:0006364">
    <property type="term" value="P:rRNA processing"/>
    <property type="evidence" value="ECO:0007669"/>
    <property type="project" value="TreeGrafter"/>
</dbReference>
<dbReference type="EMBL" id="CACRXK020002752">
    <property type="protein sequence ID" value="CAB3995869.1"/>
    <property type="molecule type" value="Genomic_DNA"/>
</dbReference>
<comment type="subunit">
    <text evidence="8">Component of nuclear RNase P and RNase MRP ribonucleoproteins. RNase P consists of a catalytic RNA moiety and 10 different protein chains; POP1, POP4, POP5, POP7, RPP14, RPP21, RPP25, RPP30, RPP38 and RPP40. Within the RNase P complex, POP1, POP7 and RPP25 form the 'finger' subcomplex, POP5, RPP14, RPP40 and homodimeric RPP30 form the 'palm' subcomplex, and RPP21, POP4 and RPP38 form the 'wrist' subcomplex. All subunits of the RNase P complex interact with the catalytic RNA. Several subunits of RNase P are also part of the RNase MRP complex. RNase MRP consists of a catalytic RNA moiety and about 8 protein subunits; POP1, POP7, RPP25, RPP30, RPP38, RPP40 and possibly also POP4 and POP5.</text>
</comment>
<dbReference type="OrthoDB" id="124041at2759"/>
<evidence type="ECO:0000256" key="4">
    <source>
        <dbReference type="ARBA" id="ARBA00016225"/>
    </source>
</evidence>
<evidence type="ECO:0000256" key="2">
    <source>
        <dbReference type="ARBA" id="ARBA00004604"/>
    </source>
</evidence>
<evidence type="ECO:0000313" key="11">
    <source>
        <dbReference type="Proteomes" id="UP001152795"/>
    </source>
</evidence>
<dbReference type="GO" id="GO:0005730">
    <property type="term" value="C:nucleolus"/>
    <property type="evidence" value="ECO:0007669"/>
    <property type="project" value="UniProtKB-SubCell"/>
</dbReference>
<comment type="similarity">
    <text evidence="3">Belongs to the eukaryotic/archaeal RNase P protein component 1 family.</text>
</comment>
<dbReference type="Gene3D" id="2.30.30.210">
    <property type="entry name" value="Ribonuclease P/MRP, subunit p29"/>
    <property type="match status" value="1"/>
</dbReference>
<comment type="caution">
    <text evidence="10">The sequence shown here is derived from an EMBL/GenBank/DDBJ whole genome shotgun (WGS) entry which is preliminary data.</text>
</comment>
<dbReference type="Proteomes" id="UP001152795">
    <property type="component" value="Unassembled WGS sequence"/>
</dbReference>
<dbReference type="InterPro" id="IPR023534">
    <property type="entry name" value="Rof/RNase_P-like"/>
</dbReference>
<accession>A0A6S7GZQ9</accession>
<dbReference type="InterPro" id="IPR016848">
    <property type="entry name" value="RNase_P/MRP_Rpp29-subunit"/>
</dbReference>
<dbReference type="FunFam" id="2.30.30.210:FF:000001">
    <property type="entry name" value="Ribonuclease P protein subunit p29"/>
    <property type="match status" value="1"/>
</dbReference>